<proteinExistence type="predicted"/>
<keyword evidence="1" id="KW-0175">Coiled coil</keyword>
<comment type="caution">
    <text evidence="2">The sequence shown here is derived from an EMBL/GenBank/DDBJ whole genome shotgun (WGS) entry which is preliminary data.</text>
</comment>
<dbReference type="RefSeq" id="WP_269880351.1">
    <property type="nucleotide sequence ID" value="NZ_JAQAGZ010000003.1"/>
</dbReference>
<reference evidence="2 3" key="1">
    <citation type="submission" date="2022-12" db="EMBL/GenBank/DDBJ databases">
        <title>Draft genome sequence of Paenibacillus sp. dW9.</title>
        <authorList>
            <person name="Choi E.-W."/>
            <person name="Kim D.-U."/>
        </authorList>
    </citation>
    <scope>NUCLEOTIDE SEQUENCE [LARGE SCALE GENOMIC DNA]</scope>
    <source>
        <strain evidence="3">dW9</strain>
    </source>
</reference>
<evidence type="ECO:0000313" key="3">
    <source>
        <dbReference type="Proteomes" id="UP001527882"/>
    </source>
</evidence>
<evidence type="ECO:0000313" key="2">
    <source>
        <dbReference type="EMBL" id="MCZ8511959.1"/>
    </source>
</evidence>
<gene>
    <name evidence="2" type="ORF">O9H85_05880</name>
</gene>
<dbReference type="EMBL" id="JAQAGZ010000003">
    <property type="protein sequence ID" value="MCZ8511959.1"/>
    <property type="molecule type" value="Genomic_DNA"/>
</dbReference>
<name>A0ABT4Q509_9BACL</name>
<organism evidence="2 3">
    <name type="scientific">Paenibacillus gyeongsangnamensis</name>
    <dbReference type="NCBI Taxonomy" id="3388067"/>
    <lineage>
        <taxon>Bacteria</taxon>
        <taxon>Bacillati</taxon>
        <taxon>Bacillota</taxon>
        <taxon>Bacilli</taxon>
        <taxon>Bacillales</taxon>
        <taxon>Paenibacillaceae</taxon>
        <taxon>Paenibacillus</taxon>
    </lineage>
</organism>
<sequence length="64" mass="7651">MRTENQIQRKLNEFKQQLQAAEARLAAAEADEERQRIERDIHHLEDKMMLLEWVLFEPTGSYHG</sequence>
<dbReference type="Proteomes" id="UP001527882">
    <property type="component" value="Unassembled WGS sequence"/>
</dbReference>
<keyword evidence="3" id="KW-1185">Reference proteome</keyword>
<protein>
    <submittedName>
        <fullName evidence="2">Uncharacterized protein</fullName>
    </submittedName>
</protein>
<evidence type="ECO:0000256" key="1">
    <source>
        <dbReference type="SAM" id="Coils"/>
    </source>
</evidence>
<accession>A0ABT4Q509</accession>
<feature type="coiled-coil region" evidence="1">
    <location>
        <begin position="4"/>
        <end position="47"/>
    </location>
</feature>